<gene>
    <name evidence="3" type="ORF">J1C55_09685</name>
</gene>
<reference evidence="3" key="1">
    <citation type="submission" date="2021-03" db="EMBL/GenBank/DDBJ databases">
        <authorList>
            <person name="Ping X."/>
        </authorList>
    </citation>
    <scope>NUCLEOTIDE SEQUENCE</scope>
    <source>
        <strain evidence="3">E313</strain>
    </source>
</reference>
<accession>A0ABS8EP32</accession>
<feature type="domain" description="3-keto-alpha-glucoside-1,2-lyase/3-keto-2-hydroxy-glucal hydratase" evidence="2">
    <location>
        <begin position="33"/>
        <end position="187"/>
    </location>
</feature>
<protein>
    <submittedName>
        <fullName evidence="3">DUF1080 domain-containing protein</fullName>
    </submittedName>
</protein>
<keyword evidence="1" id="KW-0732">Signal</keyword>
<dbReference type="InterPro" id="IPR010496">
    <property type="entry name" value="AL/BT2_dom"/>
</dbReference>
<keyword evidence="4" id="KW-1185">Reference proteome</keyword>
<reference evidence="3" key="2">
    <citation type="submission" date="2021-10" db="EMBL/GenBank/DDBJ databases">
        <title>Genome of Winogradskyella sp. E313.</title>
        <authorList>
            <person name="Zhou Y."/>
        </authorList>
    </citation>
    <scope>NUCLEOTIDE SEQUENCE</scope>
    <source>
        <strain evidence="3">E313</strain>
    </source>
</reference>
<dbReference type="Pfam" id="PF06439">
    <property type="entry name" value="3keto-disac_hyd"/>
    <property type="match status" value="1"/>
</dbReference>
<dbReference type="PROSITE" id="PS51257">
    <property type="entry name" value="PROKAR_LIPOPROTEIN"/>
    <property type="match status" value="1"/>
</dbReference>
<dbReference type="Gene3D" id="2.60.120.560">
    <property type="entry name" value="Exo-inulinase, domain 1"/>
    <property type="match status" value="1"/>
</dbReference>
<name>A0ABS8EP32_9FLAO</name>
<evidence type="ECO:0000313" key="4">
    <source>
        <dbReference type="Proteomes" id="UP000778797"/>
    </source>
</evidence>
<sequence length="189" mass="21461">MKYIKLVAFLCITLIMACSKTKKTQKLFVENDTQWKTIGDANWSFVKGELKGVADSSMGFIVTKSVYSNFELNLEFKPDSTVNSGVFVRCNNDAISAAGCYEINIWDLHPNQDNRTGAIVTRQKPFKKVETLNQWNTYKIICKDNVIKAWVNNVLTAELIDDQHIEGKIALQAFETGIIWFRNISITPL</sequence>
<evidence type="ECO:0000259" key="2">
    <source>
        <dbReference type="Pfam" id="PF06439"/>
    </source>
</evidence>
<evidence type="ECO:0000313" key="3">
    <source>
        <dbReference type="EMBL" id="MCC1484860.1"/>
    </source>
</evidence>
<dbReference type="RefSeq" id="WP_227477331.1">
    <property type="nucleotide sequence ID" value="NZ_JAFMPT010000012.1"/>
</dbReference>
<comment type="caution">
    <text evidence="3">The sequence shown here is derived from an EMBL/GenBank/DDBJ whole genome shotgun (WGS) entry which is preliminary data.</text>
</comment>
<evidence type="ECO:0000256" key="1">
    <source>
        <dbReference type="SAM" id="SignalP"/>
    </source>
</evidence>
<feature type="chain" id="PRO_5046072889" evidence="1">
    <location>
        <begin position="18"/>
        <end position="189"/>
    </location>
</feature>
<organism evidence="3 4">
    <name type="scientific">Winogradskyella immobilis</name>
    <dbReference type="NCBI Taxonomy" id="2816852"/>
    <lineage>
        <taxon>Bacteria</taxon>
        <taxon>Pseudomonadati</taxon>
        <taxon>Bacteroidota</taxon>
        <taxon>Flavobacteriia</taxon>
        <taxon>Flavobacteriales</taxon>
        <taxon>Flavobacteriaceae</taxon>
        <taxon>Winogradskyella</taxon>
    </lineage>
</organism>
<dbReference type="EMBL" id="JAFMPT010000012">
    <property type="protein sequence ID" value="MCC1484860.1"/>
    <property type="molecule type" value="Genomic_DNA"/>
</dbReference>
<feature type="signal peptide" evidence="1">
    <location>
        <begin position="1"/>
        <end position="17"/>
    </location>
</feature>
<proteinExistence type="predicted"/>
<dbReference type="Proteomes" id="UP000778797">
    <property type="component" value="Unassembled WGS sequence"/>
</dbReference>